<dbReference type="Proteomes" id="UP000247780">
    <property type="component" value="Unassembled WGS sequence"/>
</dbReference>
<evidence type="ECO:0000313" key="2">
    <source>
        <dbReference type="Proteomes" id="UP000247780"/>
    </source>
</evidence>
<comment type="caution">
    <text evidence="1">The sequence shown here is derived from an EMBL/GenBank/DDBJ whole genome shotgun (WGS) entry which is preliminary data.</text>
</comment>
<proteinExistence type="predicted"/>
<dbReference type="EMBL" id="QICQ01000025">
    <property type="protein sequence ID" value="PXV79077.1"/>
    <property type="molecule type" value="Genomic_DNA"/>
</dbReference>
<keyword evidence="2" id="KW-1185">Reference proteome</keyword>
<accession>A0ABX5M513</accession>
<name>A0ABX5M513_9PROT</name>
<protein>
    <submittedName>
        <fullName evidence="1">Uncharacterized protein</fullName>
    </submittedName>
</protein>
<evidence type="ECO:0000313" key="1">
    <source>
        <dbReference type="EMBL" id="PXV79077.1"/>
    </source>
</evidence>
<gene>
    <name evidence="1" type="ORF">C8R14_12512</name>
</gene>
<reference evidence="1 2" key="1">
    <citation type="submission" date="2018-04" db="EMBL/GenBank/DDBJ databases">
        <title>Active sludge and wastewater microbial communities from Klosterneuburg, Austria.</title>
        <authorList>
            <person name="Wagner M."/>
        </authorList>
    </citation>
    <scope>NUCLEOTIDE SEQUENCE [LARGE SCALE GENOMIC DNA]</scope>
    <source>
        <strain evidence="1 2">Nm 57</strain>
    </source>
</reference>
<sequence>MPRPSSSIALNTPIRFTPDPSTLSYADVAKVIKRRLQRYSLRSIIYIGVNHLTQQHQNKKESLEAMPWLPALVIKLAIEDKMIHLDKGDPCPTEEFYACCNAIWKAKLGSYKNEQEVLLRVRATMHAQLIFQSPETFGFLRWAALISRLDATNPCRSRFESVFCMTPDDFMLAAILLMSQLKTAAPQQPLDLRVYSALPEELTKPLYQLVKLFSKDLSELRVLLQGELHSRREKDKFNCRPESERFEFPWLAKYPLLKLDETRVLAWNPTIFYHGLEESVHIRMSEFSQDYTDSFSKVFEDYVIELIKESGTHPITDKEFKRLGNSSMSAVDALIPSAGGNVFIESKMSLFPDDVLLSDHPQLVKSKLKRIREAIVQGWKVGTLLRSNEIDLSEAKSADNDYLIVVTSRQLLFGNGLQLKQWVDEQFFDQILLDSKFMSPSKEQLSRMPPQNITIISIEEFEQLVGAVKSGNVTYLSFVKQLAKNAINPATATMVAEQVIEKYVEKFYVSEMLNSAKERVLARAETMFNS</sequence>
<organism evidence="1 2">
    <name type="scientific">Nitrosomonas eutropha</name>
    <dbReference type="NCBI Taxonomy" id="916"/>
    <lineage>
        <taxon>Bacteria</taxon>
        <taxon>Pseudomonadati</taxon>
        <taxon>Pseudomonadota</taxon>
        <taxon>Betaproteobacteria</taxon>
        <taxon>Nitrosomonadales</taxon>
        <taxon>Nitrosomonadaceae</taxon>
        <taxon>Nitrosomonas</taxon>
    </lineage>
</organism>